<protein>
    <submittedName>
        <fullName evidence="2">Sperm-associated antigen 6</fullName>
    </submittedName>
</protein>
<dbReference type="PANTHER" id="PTHR23314">
    <property type="entry name" value="SPERM-ASSOCIATED ANTIGEN 6 ARMADILLO REPEAT-CONTAINING"/>
    <property type="match status" value="1"/>
</dbReference>
<dbReference type="Pfam" id="PF02985">
    <property type="entry name" value="HEAT"/>
    <property type="match status" value="1"/>
</dbReference>
<keyword evidence="3" id="KW-1185">Reference proteome</keyword>
<dbReference type="InterPro" id="IPR000357">
    <property type="entry name" value="HEAT"/>
</dbReference>
<dbReference type="SUPFAM" id="SSF48371">
    <property type="entry name" value="ARM repeat"/>
    <property type="match status" value="1"/>
</dbReference>
<reference evidence="2" key="1">
    <citation type="journal article" date="2022" name="bioRxiv">
        <title>Genomics of Preaxostyla Flagellates Illuminates Evolutionary Transitions and the Path Towards Mitochondrial Loss.</title>
        <authorList>
            <person name="Novak L.V.F."/>
            <person name="Treitli S.C."/>
            <person name="Pyrih J."/>
            <person name="Halakuc P."/>
            <person name="Pipaliya S.V."/>
            <person name="Vacek V."/>
            <person name="Brzon O."/>
            <person name="Soukal P."/>
            <person name="Eme L."/>
            <person name="Dacks J.B."/>
            <person name="Karnkowska A."/>
            <person name="Elias M."/>
            <person name="Hampl V."/>
        </authorList>
    </citation>
    <scope>NUCLEOTIDE SEQUENCE</scope>
    <source>
        <strain evidence="2">RCP-MX</strain>
    </source>
</reference>
<gene>
    <name evidence="2" type="ORF">PAPYR_1428</name>
</gene>
<dbReference type="Gene3D" id="1.25.10.10">
    <property type="entry name" value="Leucine-rich Repeat Variant"/>
    <property type="match status" value="2"/>
</dbReference>
<comment type="caution">
    <text evidence="2">The sequence shown here is derived from an EMBL/GenBank/DDBJ whole genome shotgun (WGS) entry which is preliminary data.</text>
</comment>
<dbReference type="InterPro" id="IPR000225">
    <property type="entry name" value="Armadillo"/>
</dbReference>
<evidence type="ECO:0000256" key="1">
    <source>
        <dbReference type="ARBA" id="ARBA00022737"/>
    </source>
</evidence>
<accession>A0ABQ8USW8</accession>
<dbReference type="PANTHER" id="PTHR23314:SF0">
    <property type="entry name" value="SPERM-ASSOCIATED ANTIGEN 6"/>
    <property type="match status" value="1"/>
</dbReference>
<name>A0ABQ8USW8_9EUKA</name>
<proteinExistence type="predicted"/>
<dbReference type="Proteomes" id="UP001141327">
    <property type="component" value="Unassembled WGS sequence"/>
</dbReference>
<organism evidence="2 3">
    <name type="scientific">Paratrimastix pyriformis</name>
    <dbReference type="NCBI Taxonomy" id="342808"/>
    <lineage>
        <taxon>Eukaryota</taxon>
        <taxon>Metamonada</taxon>
        <taxon>Preaxostyla</taxon>
        <taxon>Paratrimastigidae</taxon>
        <taxon>Paratrimastix</taxon>
    </lineage>
</organism>
<dbReference type="EMBL" id="JAPMOS010000004">
    <property type="protein sequence ID" value="KAJ4462237.1"/>
    <property type="molecule type" value="Genomic_DNA"/>
</dbReference>
<dbReference type="Pfam" id="PF00514">
    <property type="entry name" value="Arm"/>
    <property type="match status" value="2"/>
</dbReference>
<dbReference type="InterPro" id="IPR016024">
    <property type="entry name" value="ARM-type_fold"/>
</dbReference>
<sequence>MSRAVVTVLEDYQKSRIQFVQHVAELAQRPQNVEILHNAGVMALLRPLLLDVVPSVQQGAALALGRLASHSDEMAEAVVSNDILPQLVYSLGEQNRFYKKAAAFVLRAVAKHSPQLAQAVVDSGALPPLVQCLGEFDPGVKEAACFALGHIARHHGELAQAVVDAGAIPLTVMCLQEPELPLKRISASTLSDIAKQSPELAQAVADAGAIAYLAPLVGSDDSKLKRQVCSCLAQIAKHSVDLAELVVQAEIFPRILNCLKDVDTVVRKNAATCIREIAKHTPELAQLVVGAGGVAALVAYTNESTGNDRLPGIMCLGYIAAFSETLALSIIVANGIQPLVHALVTEPEDYLKSASAWSLGQIGRHTPDHAKALADANVLPKLLAAFVNEQSSDDLVVKAKHSLKFIIQKCTHLPALEPLLHQAPPAILKYIIAQYAKVLPNDVAARKQFVASGGLQRIQEITAEPGSKLKEAIDAVNTCYPEEVVRYYSPGYSHELMQKIEEFQPQ</sequence>
<evidence type="ECO:0000313" key="3">
    <source>
        <dbReference type="Proteomes" id="UP001141327"/>
    </source>
</evidence>
<keyword evidence="1" id="KW-0677">Repeat</keyword>
<dbReference type="InterPro" id="IPR011989">
    <property type="entry name" value="ARM-like"/>
</dbReference>
<evidence type="ECO:0000313" key="2">
    <source>
        <dbReference type="EMBL" id="KAJ4462237.1"/>
    </source>
</evidence>
<dbReference type="SMART" id="SM00185">
    <property type="entry name" value="ARM"/>
    <property type="match status" value="9"/>
</dbReference>